<dbReference type="Proteomes" id="UP000069030">
    <property type="component" value="Chromosome"/>
</dbReference>
<dbReference type="AlphaFoldDB" id="A0A0U2XQ79"/>
<proteinExistence type="predicted"/>
<accession>A0A0U2XQ79</accession>
<dbReference type="RefSeq" id="WP_006259919.1">
    <property type="nucleotide sequence ID" value="NZ_BCMQ01000009.1"/>
</dbReference>
<evidence type="ECO:0000313" key="2">
    <source>
        <dbReference type="Proteomes" id="UP000069030"/>
    </source>
</evidence>
<protein>
    <submittedName>
        <fullName evidence="1">Uncharacterized protein</fullName>
    </submittedName>
</protein>
<name>A0A0U2XQ79_9FLAO</name>
<dbReference type="KEGG" id="mod:AS202_04775"/>
<dbReference type="EMBL" id="CP013690">
    <property type="protein sequence ID" value="ALU25505.1"/>
    <property type="molecule type" value="Genomic_DNA"/>
</dbReference>
<organism evidence="1 2">
    <name type="scientific">Myroides odoratimimus</name>
    <dbReference type="NCBI Taxonomy" id="76832"/>
    <lineage>
        <taxon>Bacteria</taxon>
        <taxon>Pseudomonadati</taxon>
        <taxon>Bacteroidota</taxon>
        <taxon>Flavobacteriia</taxon>
        <taxon>Flavobacteriales</taxon>
        <taxon>Flavobacteriaceae</taxon>
        <taxon>Myroides</taxon>
    </lineage>
</organism>
<reference evidence="1 2" key="1">
    <citation type="journal article" date="2016" name="J. Zhejiang Univ. Sci. B">
        <title>Antibiotic resistance mechanisms of Myroides sp.</title>
        <authorList>
            <person name="Hu S."/>
            <person name="Yuan S."/>
            <person name="Qu H."/>
            <person name="Jiang T."/>
            <person name="Zhou Y."/>
            <person name="Wang M."/>
            <person name="Ming D."/>
        </authorList>
    </citation>
    <scope>NUCLEOTIDE SEQUENCE [LARGE SCALE GENOMIC DNA]</scope>
    <source>
        <strain evidence="1 2">PR63039</strain>
    </source>
</reference>
<gene>
    <name evidence="1" type="ORF">AS202_04775</name>
</gene>
<evidence type="ECO:0000313" key="1">
    <source>
        <dbReference type="EMBL" id="ALU25505.1"/>
    </source>
</evidence>
<sequence>MKRNLLVMCLSLATMAGAFAQKLVIKKSVVYVDKTTDPLASIEKVDSNTYIYKNPQGENVFKLEDINVNTRVATSFHVVNVTDLRNNKSNNIPFESLSFAFGNETVLFALISKGQYKLINDKGIDYTVLDALMDEPKQDVMSRVNMINDSVQAVIDKGIAIMAEKKIRIAADNKIFSDNTEIGNVVFKTTKDNGTIYAFFNKKTKTTIGYWSSFKEKINMGDLYRAESPAYMLFTYDNQRFRVYQMSNNGVKTPFSQELLAIMYANGIDFENVSDETIKVLSDKLAEEKRIAKENDVNIRREKGFLIDGKGERVEGEISIAFDNTDMLENDIFGGSGNIADISSYGNKVFVYAENAKGKFKSTSYKASDNVKFEVTLAKDGKVERYEGFNYDIANKTMGFLNKLASGATFFKHIYGNNKLELFYSPTEKFYTIKLKDVKNGFATTRSDQDKLIAAIKAYLGCESINLEGIDLFSLEGLKQLVDKYDTQCN</sequence>